<dbReference type="RefSeq" id="YP_009607635.1">
    <property type="nucleotide sequence ID" value="NC_041983.1"/>
</dbReference>
<organism evidence="1 2">
    <name type="scientific">Mycobacterium phage Timshel</name>
    <dbReference type="NCBI Taxonomy" id="1032895"/>
    <lineage>
        <taxon>Viruses</taxon>
        <taxon>Duplodnaviria</taxon>
        <taxon>Heunggongvirae</taxon>
        <taxon>Uroviricota</taxon>
        <taxon>Caudoviricetes</taxon>
        <taxon>Timshelvirus</taxon>
        <taxon>Timshelvirus timshel</taxon>
    </lineage>
</organism>
<dbReference type="KEGG" id="vg:40083615"/>
<accession>G1DB95</accession>
<protein>
    <submittedName>
        <fullName evidence="1">Uncharacterized protein</fullName>
    </submittedName>
</protein>
<dbReference type="EMBL" id="JF957060">
    <property type="protein sequence ID" value="AEJ92357.1"/>
    <property type="molecule type" value="Genomic_DNA"/>
</dbReference>
<sequence length="126" mass="13773">MARYNNRRRRPGGSRWMNLHRAGICKMCGNEVSAGGRAYWDAANRNITCTNMECAEADGLVTYRAPTGPWEGPRDMRIPVLAETRLGMAAVPRHGEAITIRTNSGAVLSVNRNGRCEDAPCCGCCT</sequence>
<keyword evidence="2" id="KW-1185">Reference proteome</keyword>
<proteinExistence type="predicted"/>
<dbReference type="GeneID" id="40083615"/>
<reference evidence="1 2" key="1">
    <citation type="journal article" date="2012" name="J. Virol.">
        <title>Complete Genome Sequences of 138 Mycobacteriophages.</title>
        <authorList>
            <consortium name="the Science Education Alliance Phage Hunters Advancing Genomics and Evolutionary Science Program"/>
            <consortium name="the KwaZulu-Natal Research Institute for Tuberculosis and HIV Mycobacterial Genetics Course Students"/>
            <consortium name="the Phage Hunters Integrating Research and Education Program"/>
            <person name="Hatfull G.F."/>
        </authorList>
    </citation>
    <scope>NUCLEOTIDE SEQUENCE [LARGE SCALE GENOMIC DNA]</scope>
</reference>
<dbReference type="OrthoDB" id="13364at10239"/>
<evidence type="ECO:0000313" key="2">
    <source>
        <dbReference type="Proteomes" id="UP000006948"/>
    </source>
</evidence>
<name>G1DB95_9CAUD</name>
<evidence type="ECO:0000313" key="1">
    <source>
        <dbReference type="EMBL" id="AEJ92357.1"/>
    </source>
</evidence>
<gene>
    <name evidence="1" type="primary">77</name>
    <name evidence="1" type="ORF">TIMSHEL_77</name>
</gene>
<dbReference type="Proteomes" id="UP000006948">
    <property type="component" value="Segment"/>
</dbReference>